<evidence type="ECO:0000313" key="2">
    <source>
        <dbReference type="EMBL" id="KAF4387540.1"/>
    </source>
</evidence>
<dbReference type="Proteomes" id="UP000525078">
    <property type="component" value="Unassembled WGS sequence"/>
</dbReference>
<gene>
    <name evidence="2" type="ORF">F8388_011688</name>
</gene>
<dbReference type="EMBL" id="JAATIP010000038">
    <property type="protein sequence ID" value="KAF4387540.1"/>
    <property type="molecule type" value="Genomic_DNA"/>
</dbReference>
<name>A0A7J6GYU8_CANSA</name>
<accession>A0A7J6GYU8</accession>
<evidence type="ECO:0000313" key="3">
    <source>
        <dbReference type="Proteomes" id="UP000525078"/>
    </source>
</evidence>
<dbReference type="AlphaFoldDB" id="A0A7J6GYU8"/>
<feature type="region of interest" description="Disordered" evidence="1">
    <location>
        <begin position="1"/>
        <end position="25"/>
    </location>
</feature>
<evidence type="ECO:0000256" key="1">
    <source>
        <dbReference type="SAM" id="MobiDB-lite"/>
    </source>
</evidence>
<sequence>MEIPTLTTTSGRRLSKETHSEKTLATDREPVVKGALVLLKWRGLLLSSLKLHQSCSVDLGPSSITPTSNDVLQLDEIDGPVIKLNKESLEDGKRRFEELSGENVLRFFFGSKEDRKRVFGGGPWMFEKQLICFVKLMGLGEVSKMTFDHDSFWISINNVPLACMPELFAREWRILIGKVKDIIKVHVRINITRHLKHGLRVVIDEKGTKVSLLFQYEHLWNSVMIVTFKIRKQGQFTMKGMDCGFVLQALRLGFGDSMVVANNLSHIL</sequence>
<comment type="caution">
    <text evidence="2">The sequence shown here is derived from an EMBL/GenBank/DDBJ whole genome shotgun (WGS) entry which is preliminary data.</text>
</comment>
<proteinExistence type="predicted"/>
<evidence type="ECO:0008006" key="4">
    <source>
        <dbReference type="Google" id="ProtNLM"/>
    </source>
</evidence>
<organism evidence="2 3">
    <name type="scientific">Cannabis sativa</name>
    <name type="common">Hemp</name>
    <name type="synonym">Marijuana</name>
    <dbReference type="NCBI Taxonomy" id="3483"/>
    <lineage>
        <taxon>Eukaryota</taxon>
        <taxon>Viridiplantae</taxon>
        <taxon>Streptophyta</taxon>
        <taxon>Embryophyta</taxon>
        <taxon>Tracheophyta</taxon>
        <taxon>Spermatophyta</taxon>
        <taxon>Magnoliopsida</taxon>
        <taxon>eudicotyledons</taxon>
        <taxon>Gunneridae</taxon>
        <taxon>Pentapetalae</taxon>
        <taxon>rosids</taxon>
        <taxon>fabids</taxon>
        <taxon>Rosales</taxon>
        <taxon>Cannabaceae</taxon>
        <taxon>Cannabis</taxon>
    </lineage>
</organism>
<feature type="compositionally biased region" description="Polar residues" evidence="1">
    <location>
        <begin position="1"/>
        <end position="12"/>
    </location>
</feature>
<feature type="compositionally biased region" description="Basic and acidic residues" evidence="1">
    <location>
        <begin position="14"/>
        <end position="25"/>
    </location>
</feature>
<reference evidence="2 3" key="1">
    <citation type="journal article" date="2020" name="bioRxiv">
        <title>Sequence and annotation of 42 cannabis genomes reveals extensive copy number variation in cannabinoid synthesis and pathogen resistance genes.</title>
        <authorList>
            <person name="Mckernan K.J."/>
            <person name="Helbert Y."/>
            <person name="Kane L.T."/>
            <person name="Ebling H."/>
            <person name="Zhang L."/>
            <person name="Liu B."/>
            <person name="Eaton Z."/>
            <person name="Mclaughlin S."/>
            <person name="Kingan S."/>
            <person name="Baybayan P."/>
            <person name="Concepcion G."/>
            <person name="Jordan M."/>
            <person name="Riva A."/>
            <person name="Barbazuk W."/>
            <person name="Harkins T."/>
        </authorList>
    </citation>
    <scope>NUCLEOTIDE SEQUENCE [LARGE SCALE GENOMIC DNA]</scope>
    <source>
        <strain evidence="3">cv. Jamaican Lion 4</strain>
        <tissue evidence="2">Leaf</tissue>
    </source>
</reference>
<protein>
    <recommendedName>
        <fullName evidence="4">DUF4283 domain-containing protein</fullName>
    </recommendedName>
</protein>